<protein>
    <submittedName>
        <fullName evidence="1">Uncharacterized protein</fullName>
    </submittedName>
</protein>
<dbReference type="Proteomes" id="UP001153954">
    <property type="component" value="Unassembled WGS sequence"/>
</dbReference>
<evidence type="ECO:0000313" key="2">
    <source>
        <dbReference type="Proteomes" id="UP001153954"/>
    </source>
</evidence>
<organism evidence="1 2">
    <name type="scientific">Euphydryas editha</name>
    <name type="common">Edith's checkerspot</name>
    <dbReference type="NCBI Taxonomy" id="104508"/>
    <lineage>
        <taxon>Eukaryota</taxon>
        <taxon>Metazoa</taxon>
        <taxon>Ecdysozoa</taxon>
        <taxon>Arthropoda</taxon>
        <taxon>Hexapoda</taxon>
        <taxon>Insecta</taxon>
        <taxon>Pterygota</taxon>
        <taxon>Neoptera</taxon>
        <taxon>Endopterygota</taxon>
        <taxon>Lepidoptera</taxon>
        <taxon>Glossata</taxon>
        <taxon>Ditrysia</taxon>
        <taxon>Papilionoidea</taxon>
        <taxon>Nymphalidae</taxon>
        <taxon>Nymphalinae</taxon>
        <taxon>Euphydryas</taxon>
    </lineage>
</organism>
<comment type="caution">
    <text evidence="1">The sequence shown here is derived from an EMBL/GenBank/DDBJ whole genome shotgun (WGS) entry which is preliminary data.</text>
</comment>
<name>A0AAU9U0N8_EUPED</name>
<keyword evidence="2" id="KW-1185">Reference proteome</keyword>
<dbReference type="EMBL" id="CAKOGL010000011">
    <property type="protein sequence ID" value="CAH2092489.1"/>
    <property type="molecule type" value="Genomic_DNA"/>
</dbReference>
<sequence length="133" mass="14855">MSAELVSGSIALDILTRIILVKSLDGSESRAIPRTFFAIAKINFLWNSDYKALVSILRKLLQRLRHTLSKSGVNDSTAAYLSVFRNFRRNQVETGALLFFKKRSAFSTSIFDGGFESKSSRVTVVVEADVEFV</sequence>
<dbReference type="AlphaFoldDB" id="A0AAU9U0N8"/>
<proteinExistence type="predicted"/>
<accession>A0AAU9U0N8</accession>
<reference evidence="1" key="1">
    <citation type="submission" date="2022-03" db="EMBL/GenBank/DDBJ databases">
        <authorList>
            <person name="Tunstrom K."/>
        </authorList>
    </citation>
    <scope>NUCLEOTIDE SEQUENCE</scope>
</reference>
<gene>
    <name evidence="1" type="ORF">EEDITHA_LOCUS8243</name>
</gene>
<evidence type="ECO:0000313" key="1">
    <source>
        <dbReference type="EMBL" id="CAH2092489.1"/>
    </source>
</evidence>